<proteinExistence type="predicted"/>
<sequence length="213" mass="21921">MFFKTVAFASLALLSAAAPVPTVDPITGPGILVNNKGSVLTEYCFFNNIWNGDGTAGPNFDNPDTCVSVAPGSGKFVPLAPSFKGRVQRGKTIPSTWGEFQLAASNDNKAHGDISIEQGCDGAVTIKSTDGTNQVAGFTVDLLTGAPDAATMIRQSDGARVLASTMGNWLAPANGAAASWAASKIDASKTYIVGGTGVGDVSSANQAFEFDFY</sequence>
<keyword evidence="3" id="KW-1185">Reference proteome</keyword>
<gene>
    <name evidence="2" type="ORF">FGG08_000198</name>
</gene>
<evidence type="ECO:0000313" key="2">
    <source>
        <dbReference type="EMBL" id="KAH0547709.1"/>
    </source>
</evidence>
<evidence type="ECO:0000256" key="1">
    <source>
        <dbReference type="SAM" id="SignalP"/>
    </source>
</evidence>
<dbReference type="AlphaFoldDB" id="A0A9P8IDK1"/>
<dbReference type="OrthoDB" id="5959761at2759"/>
<keyword evidence="1" id="KW-0732">Signal</keyword>
<feature type="chain" id="PRO_5040273343" evidence="1">
    <location>
        <begin position="18"/>
        <end position="213"/>
    </location>
</feature>
<evidence type="ECO:0000313" key="3">
    <source>
        <dbReference type="Proteomes" id="UP000698800"/>
    </source>
</evidence>
<protein>
    <submittedName>
        <fullName evidence="2">Uncharacterized protein</fullName>
    </submittedName>
</protein>
<reference evidence="2" key="1">
    <citation type="submission" date="2021-03" db="EMBL/GenBank/DDBJ databases">
        <title>Comparative genomics and phylogenomic investigation of the class Geoglossomycetes provide insights into ecological specialization and systematics.</title>
        <authorList>
            <person name="Melie T."/>
            <person name="Pirro S."/>
            <person name="Miller A.N."/>
            <person name="Quandt A."/>
        </authorList>
    </citation>
    <scope>NUCLEOTIDE SEQUENCE</scope>
    <source>
        <strain evidence="2">GBOQ0MN5Z8</strain>
    </source>
</reference>
<accession>A0A9P8IDK1</accession>
<dbReference type="EMBL" id="JAGHQL010000002">
    <property type="protein sequence ID" value="KAH0547709.1"/>
    <property type="molecule type" value="Genomic_DNA"/>
</dbReference>
<feature type="signal peptide" evidence="1">
    <location>
        <begin position="1"/>
        <end position="17"/>
    </location>
</feature>
<dbReference type="Proteomes" id="UP000698800">
    <property type="component" value="Unassembled WGS sequence"/>
</dbReference>
<name>A0A9P8IDK1_9PEZI</name>
<comment type="caution">
    <text evidence="2">The sequence shown here is derived from an EMBL/GenBank/DDBJ whole genome shotgun (WGS) entry which is preliminary data.</text>
</comment>
<dbReference type="NCBIfam" id="TIGR01965">
    <property type="entry name" value="VCBS_repeat"/>
    <property type="match status" value="1"/>
</dbReference>
<organism evidence="2 3">
    <name type="scientific">Glutinoglossum americanum</name>
    <dbReference type="NCBI Taxonomy" id="1670608"/>
    <lineage>
        <taxon>Eukaryota</taxon>
        <taxon>Fungi</taxon>
        <taxon>Dikarya</taxon>
        <taxon>Ascomycota</taxon>
        <taxon>Pezizomycotina</taxon>
        <taxon>Geoglossomycetes</taxon>
        <taxon>Geoglossales</taxon>
        <taxon>Geoglossaceae</taxon>
        <taxon>Glutinoglossum</taxon>
    </lineage>
</organism>
<dbReference type="InterPro" id="IPR010221">
    <property type="entry name" value="VCBS_dom"/>
</dbReference>